<evidence type="ECO:0000256" key="1">
    <source>
        <dbReference type="SAM" id="MobiDB-lite"/>
    </source>
</evidence>
<feature type="compositionally biased region" description="Polar residues" evidence="1">
    <location>
        <begin position="344"/>
        <end position="363"/>
    </location>
</feature>
<sequence>MLFHTTPCSVNGVPLVSFNAVAPFNASMGGPPVATPPGQRTLTTFYSDPTASWQAAVPLGKIASPPPPSRGSAASTPPSLTGSSPSVQHSSPNSQLGFRGHSGIIITSGGGGNVHQFHPHPQQHPTMSGNSSINSTSNMSPLPPGAMPACAWNLSMSPPPPSSQPIYVVLPHGPAPTAGGPMPPGAALTAARAPSSLPTTLPSRRGNGMMYQLGEWYEGVVKRYNPMRGFGFLTATHHLQVIPPDVDNRAGSVSDADGQNSQQTASPPQATLLRTPVTVGDVFVHQSYIRMQGFRALSTGDRVAFRVGKLPGKDANQAVSVQLLSTAKPATGATPTEEEEEDVQGSSSTTATTVLSGFSLTQHSSKDHEGDAQNSAPGVTEHDVTDESVTHSDITVERLLAHITRHAIPSSVASTAEPLDGTDATNDDNIGGNDNMKCSRDGWVENAPTQRRHLPFCPRLEEVAAALEATDFLGEAELTSPPAQWGLLSPSTDARGLFGGFDGK</sequence>
<dbReference type="Pfam" id="PF00313">
    <property type="entry name" value="CSD"/>
    <property type="match status" value="1"/>
</dbReference>
<keyword evidence="3" id="KW-0238">DNA-binding</keyword>
<evidence type="ECO:0000313" key="3">
    <source>
        <dbReference type="EMBL" id="SCU71748.1"/>
    </source>
</evidence>
<dbReference type="GO" id="GO:0003677">
    <property type="term" value="F:DNA binding"/>
    <property type="evidence" value="ECO:0007669"/>
    <property type="project" value="UniProtKB-KW"/>
</dbReference>
<accession>A0A1G4IH43</accession>
<feature type="region of interest" description="Disordered" evidence="1">
    <location>
        <begin position="244"/>
        <end position="270"/>
    </location>
</feature>
<feature type="compositionally biased region" description="Basic and acidic residues" evidence="1">
    <location>
        <begin position="380"/>
        <end position="390"/>
    </location>
</feature>
<feature type="domain" description="CSD" evidence="2">
    <location>
        <begin position="216"/>
        <end position="323"/>
    </location>
</feature>
<comment type="caution">
    <text evidence="3">The sequence shown here is derived from an EMBL/GenBank/DDBJ whole genome shotgun (WGS) entry which is preliminary data.</text>
</comment>
<dbReference type="GeneID" id="92377269"/>
<name>A0A1G4IH43_TRYEQ</name>
<keyword evidence="4" id="KW-1185">Reference proteome</keyword>
<dbReference type="RefSeq" id="XP_067082350.1">
    <property type="nucleotide sequence ID" value="XM_067226249.1"/>
</dbReference>
<feature type="compositionally biased region" description="Low complexity" evidence="1">
    <location>
        <begin position="70"/>
        <end position="107"/>
    </location>
</feature>
<reference evidence="3" key="1">
    <citation type="submission" date="2016-09" db="EMBL/GenBank/DDBJ databases">
        <authorList>
            <person name="Hebert L."/>
            <person name="Moumen B."/>
        </authorList>
    </citation>
    <scope>NUCLEOTIDE SEQUENCE [LARGE SCALE GENOMIC DNA]</scope>
    <source>
        <strain evidence="3">OVI</strain>
    </source>
</reference>
<feature type="region of interest" description="Disordered" evidence="1">
    <location>
        <begin position="327"/>
        <end position="390"/>
    </location>
</feature>
<feature type="region of interest" description="Disordered" evidence="1">
    <location>
        <begin position="59"/>
        <end position="140"/>
    </location>
</feature>
<dbReference type="PROSITE" id="PS51857">
    <property type="entry name" value="CSD_2"/>
    <property type="match status" value="1"/>
</dbReference>
<dbReference type="InterPro" id="IPR012340">
    <property type="entry name" value="NA-bd_OB-fold"/>
</dbReference>
<dbReference type="EMBL" id="CZPT02001721">
    <property type="protein sequence ID" value="SCU71748.1"/>
    <property type="molecule type" value="Genomic_DNA"/>
</dbReference>
<dbReference type="InterPro" id="IPR002059">
    <property type="entry name" value="CSP_DNA-bd"/>
</dbReference>
<evidence type="ECO:0000259" key="2">
    <source>
        <dbReference type="PROSITE" id="PS51857"/>
    </source>
</evidence>
<protein>
    <submittedName>
        <fullName evidence="3">'Cold-shock' DNA-binding domain containing protein, putative</fullName>
    </submittedName>
</protein>
<feature type="compositionally biased region" description="Polar residues" evidence="1">
    <location>
        <begin position="257"/>
        <end position="269"/>
    </location>
</feature>
<dbReference type="Proteomes" id="UP000195570">
    <property type="component" value="Unassembled WGS sequence"/>
</dbReference>
<dbReference type="AlphaFoldDB" id="A0A1G4IH43"/>
<gene>
    <name evidence="3" type="ORF">TEOVI_000332900</name>
</gene>
<dbReference type="VEuPathDB" id="TriTrypDB:TEOVI_000332900"/>
<feature type="region of interest" description="Disordered" evidence="1">
    <location>
        <begin position="412"/>
        <end position="433"/>
    </location>
</feature>
<feature type="region of interest" description="Disordered" evidence="1">
    <location>
        <begin position="481"/>
        <end position="504"/>
    </location>
</feature>
<organism evidence="3 4">
    <name type="scientific">Trypanosoma equiperdum</name>
    <dbReference type="NCBI Taxonomy" id="5694"/>
    <lineage>
        <taxon>Eukaryota</taxon>
        <taxon>Discoba</taxon>
        <taxon>Euglenozoa</taxon>
        <taxon>Kinetoplastea</taxon>
        <taxon>Metakinetoplastina</taxon>
        <taxon>Trypanosomatida</taxon>
        <taxon>Trypanosomatidae</taxon>
        <taxon>Trypanosoma</taxon>
    </lineage>
</organism>
<evidence type="ECO:0000313" key="4">
    <source>
        <dbReference type="Proteomes" id="UP000195570"/>
    </source>
</evidence>
<feature type="compositionally biased region" description="Polar residues" evidence="1">
    <location>
        <begin position="126"/>
        <end position="140"/>
    </location>
</feature>
<proteinExistence type="predicted"/>
<dbReference type="Gene3D" id="2.40.50.140">
    <property type="entry name" value="Nucleic acid-binding proteins"/>
    <property type="match status" value="1"/>
</dbReference>
<feature type="compositionally biased region" description="Low complexity" evidence="1">
    <location>
        <begin position="115"/>
        <end position="125"/>
    </location>
</feature>